<evidence type="ECO:0000313" key="3">
    <source>
        <dbReference type="Proteomes" id="UP000281708"/>
    </source>
</evidence>
<dbReference type="PROSITE" id="PS51186">
    <property type="entry name" value="GNAT"/>
    <property type="match status" value="1"/>
</dbReference>
<dbReference type="Pfam" id="PF13302">
    <property type="entry name" value="Acetyltransf_3"/>
    <property type="match status" value="1"/>
</dbReference>
<dbReference type="InterPro" id="IPR000182">
    <property type="entry name" value="GNAT_dom"/>
</dbReference>
<dbReference type="AlphaFoldDB" id="A0A3L8P3Z6"/>
<gene>
    <name evidence="2" type="ORF">D9V37_07650</name>
</gene>
<dbReference type="Gene3D" id="3.40.630.30">
    <property type="match status" value="1"/>
</dbReference>
<dbReference type="GO" id="GO:0016747">
    <property type="term" value="F:acyltransferase activity, transferring groups other than amino-acyl groups"/>
    <property type="evidence" value="ECO:0007669"/>
    <property type="project" value="InterPro"/>
</dbReference>
<evidence type="ECO:0000259" key="1">
    <source>
        <dbReference type="PROSITE" id="PS51186"/>
    </source>
</evidence>
<feature type="domain" description="N-acetyltransferase" evidence="1">
    <location>
        <begin position="6"/>
        <end position="174"/>
    </location>
</feature>
<keyword evidence="3" id="KW-1185">Reference proteome</keyword>
<proteinExistence type="predicted"/>
<sequence length="178" mass="20171">MRTERLTIRPATREDLPRMWPYRGDDAVIAWMTSRSDSLEAFVAHLGRPPMLAKTLVVQSGEELVGDLFLAVEDAWAQLDVREQAAATQAEIGWCLHPAHTGRGYAREAARALIGLCFADLGLRRVVSNCFAANEASWRMMEDLGMRREAHTVEDSLHRELGWQDGYSYALLRREWKG</sequence>
<organism evidence="2 3">
    <name type="scientific">Nocardioides mangrovicus</name>
    <dbReference type="NCBI Taxonomy" id="2478913"/>
    <lineage>
        <taxon>Bacteria</taxon>
        <taxon>Bacillati</taxon>
        <taxon>Actinomycetota</taxon>
        <taxon>Actinomycetes</taxon>
        <taxon>Propionibacteriales</taxon>
        <taxon>Nocardioidaceae</taxon>
        <taxon>Nocardioides</taxon>
    </lineage>
</organism>
<accession>A0A3L8P3Z6</accession>
<dbReference type="OrthoDB" id="9132139at2"/>
<dbReference type="InterPro" id="IPR051531">
    <property type="entry name" value="N-acetyltransferase"/>
</dbReference>
<dbReference type="SUPFAM" id="SSF55729">
    <property type="entry name" value="Acyl-CoA N-acyltransferases (Nat)"/>
    <property type="match status" value="1"/>
</dbReference>
<keyword evidence="2" id="KW-0808">Transferase</keyword>
<evidence type="ECO:0000313" key="2">
    <source>
        <dbReference type="EMBL" id="RLV50120.1"/>
    </source>
</evidence>
<dbReference type="InterPro" id="IPR016181">
    <property type="entry name" value="Acyl_CoA_acyltransferase"/>
</dbReference>
<dbReference type="PANTHER" id="PTHR43792">
    <property type="entry name" value="GNAT FAMILY, PUTATIVE (AFU_ORTHOLOGUE AFUA_3G00765)-RELATED-RELATED"/>
    <property type="match status" value="1"/>
</dbReference>
<protein>
    <submittedName>
        <fullName evidence="2">N-acetyltransferase</fullName>
    </submittedName>
</protein>
<name>A0A3L8P3Z6_9ACTN</name>
<dbReference type="Proteomes" id="UP000281708">
    <property type="component" value="Unassembled WGS sequence"/>
</dbReference>
<comment type="caution">
    <text evidence="2">The sequence shown here is derived from an EMBL/GenBank/DDBJ whole genome shotgun (WGS) entry which is preliminary data.</text>
</comment>
<dbReference type="PANTHER" id="PTHR43792:SF1">
    <property type="entry name" value="N-ACETYLTRANSFERASE DOMAIN-CONTAINING PROTEIN"/>
    <property type="match status" value="1"/>
</dbReference>
<reference evidence="2 3" key="1">
    <citation type="submission" date="2018-10" db="EMBL/GenBank/DDBJ databases">
        <title>Marmoricola sp. 4Q3S-7 whole genome shotgun sequence.</title>
        <authorList>
            <person name="Li F."/>
        </authorList>
    </citation>
    <scope>NUCLEOTIDE SEQUENCE [LARGE SCALE GENOMIC DNA]</scope>
    <source>
        <strain evidence="2 3">4Q3S-7</strain>
    </source>
</reference>
<dbReference type="EMBL" id="RDBE01000006">
    <property type="protein sequence ID" value="RLV50120.1"/>
    <property type="molecule type" value="Genomic_DNA"/>
</dbReference>